<feature type="domain" description="HTH lysR-type" evidence="5">
    <location>
        <begin position="1"/>
        <end position="58"/>
    </location>
</feature>
<name>A0A6J4VC25_9BACT</name>
<dbReference type="GO" id="GO:0003700">
    <property type="term" value="F:DNA-binding transcription factor activity"/>
    <property type="evidence" value="ECO:0007669"/>
    <property type="project" value="InterPro"/>
</dbReference>
<dbReference type="SUPFAM" id="SSF53850">
    <property type="entry name" value="Periplasmic binding protein-like II"/>
    <property type="match status" value="1"/>
</dbReference>
<dbReference type="GO" id="GO:0003677">
    <property type="term" value="F:DNA binding"/>
    <property type="evidence" value="ECO:0007669"/>
    <property type="project" value="UniProtKB-KW"/>
</dbReference>
<comment type="similarity">
    <text evidence="1">Belongs to the LysR transcriptional regulatory family.</text>
</comment>
<evidence type="ECO:0000259" key="5">
    <source>
        <dbReference type="PROSITE" id="PS50931"/>
    </source>
</evidence>
<dbReference type="AlphaFoldDB" id="A0A6J4VC25"/>
<gene>
    <name evidence="6" type="ORF">AVDCRST_MAG59-4025</name>
</gene>
<evidence type="ECO:0000313" key="6">
    <source>
        <dbReference type="EMBL" id="CAA9575156.1"/>
    </source>
</evidence>
<organism evidence="6">
    <name type="scientific">uncultured Thermomicrobiales bacterium</name>
    <dbReference type="NCBI Taxonomy" id="1645740"/>
    <lineage>
        <taxon>Bacteria</taxon>
        <taxon>Pseudomonadati</taxon>
        <taxon>Thermomicrobiota</taxon>
        <taxon>Thermomicrobia</taxon>
        <taxon>Thermomicrobiales</taxon>
        <taxon>environmental samples</taxon>
    </lineage>
</organism>
<dbReference type="EMBL" id="CADCWF010000296">
    <property type="protein sequence ID" value="CAA9575156.1"/>
    <property type="molecule type" value="Genomic_DNA"/>
</dbReference>
<dbReference type="Pfam" id="PF00126">
    <property type="entry name" value="HTH_1"/>
    <property type="match status" value="1"/>
</dbReference>
<dbReference type="InterPro" id="IPR036390">
    <property type="entry name" value="WH_DNA-bd_sf"/>
</dbReference>
<dbReference type="SUPFAM" id="SSF46785">
    <property type="entry name" value="Winged helix' DNA-binding domain"/>
    <property type="match status" value="1"/>
</dbReference>
<keyword evidence="3" id="KW-0238">DNA-binding</keyword>
<dbReference type="GO" id="GO:0032993">
    <property type="term" value="C:protein-DNA complex"/>
    <property type="evidence" value="ECO:0007669"/>
    <property type="project" value="TreeGrafter"/>
</dbReference>
<keyword evidence="2" id="KW-0805">Transcription regulation</keyword>
<evidence type="ECO:0000256" key="1">
    <source>
        <dbReference type="ARBA" id="ARBA00009437"/>
    </source>
</evidence>
<evidence type="ECO:0000256" key="4">
    <source>
        <dbReference type="ARBA" id="ARBA00023163"/>
    </source>
</evidence>
<dbReference type="InterPro" id="IPR036388">
    <property type="entry name" value="WH-like_DNA-bd_sf"/>
</dbReference>
<dbReference type="InterPro" id="IPR005119">
    <property type="entry name" value="LysR_subst-bd"/>
</dbReference>
<reference evidence="6" key="1">
    <citation type="submission" date="2020-02" db="EMBL/GenBank/DDBJ databases">
        <authorList>
            <person name="Meier V. D."/>
        </authorList>
    </citation>
    <scope>NUCLEOTIDE SEQUENCE</scope>
    <source>
        <strain evidence="6">AVDCRST_MAG59</strain>
    </source>
</reference>
<dbReference type="PANTHER" id="PTHR30346:SF28">
    <property type="entry name" value="HTH-TYPE TRANSCRIPTIONAL REGULATOR CYNR"/>
    <property type="match status" value="1"/>
</dbReference>
<accession>A0A6J4VC25</accession>
<evidence type="ECO:0000256" key="3">
    <source>
        <dbReference type="ARBA" id="ARBA00023125"/>
    </source>
</evidence>
<dbReference type="PROSITE" id="PS50931">
    <property type="entry name" value="HTH_LYSR"/>
    <property type="match status" value="1"/>
</dbReference>
<dbReference type="InterPro" id="IPR000847">
    <property type="entry name" value="LysR_HTH_N"/>
</dbReference>
<dbReference type="Gene3D" id="3.40.190.290">
    <property type="match status" value="1"/>
</dbReference>
<evidence type="ECO:0000256" key="2">
    <source>
        <dbReference type="ARBA" id="ARBA00023015"/>
    </source>
</evidence>
<dbReference type="PANTHER" id="PTHR30346">
    <property type="entry name" value="TRANSCRIPTIONAL DUAL REGULATOR HCAR-RELATED"/>
    <property type="match status" value="1"/>
</dbReference>
<dbReference type="Pfam" id="PF03466">
    <property type="entry name" value="LysR_substrate"/>
    <property type="match status" value="1"/>
</dbReference>
<dbReference type="Gene3D" id="1.10.10.10">
    <property type="entry name" value="Winged helix-like DNA-binding domain superfamily/Winged helix DNA-binding domain"/>
    <property type="match status" value="1"/>
</dbReference>
<sequence>MELLQLSFFRVVARLEHMTRAAEELNLTQPSLSRAIARLEREVGVPLFDRQGRGLRLNGYGTAFLGHVERVFRELDDATAQLRDMGGLEQGSVSLAAGALHWLPEVLEPFLAAHPEVRFRLAQRSLPEMIRLVEDGEVDYCFLPGIPEGPRTRWRHLRTAPISLMVPSSHRLAGRASVRLGELAGEEMILGKPGDVLRETMDGYFRQAGIAPVVACEADEPAAVEDFVAAGLGVAFIPGLLKPTPRHALTAWVAITDPACELRLGIAWNETRYLSLAAQAFRDQVVSHFGAGLPDVDPGGRAAVVGGGANRARLQGENDRMHG</sequence>
<protein>
    <submittedName>
        <fullName evidence="6">Transcriptional regulator, LysR family</fullName>
    </submittedName>
</protein>
<proteinExistence type="inferred from homology"/>
<dbReference type="PRINTS" id="PR00039">
    <property type="entry name" value="HTHLYSR"/>
</dbReference>
<dbReference type="FunFam" id="1.10.10.10:FF:000001">
    <property type="entry name" value="LysR family transcriptional regulator"/>
    <property type="match status" value="1"/>
</dbReference>
<keyword evidence="4" id="KW-0804">Transcription</keyword>